<name>A0AAX6F6Y6_IRIPA</name>
<feature type="region of interest" description="Disordered" evidence="1">
    <location>
        <begin position="25"/>
        <end position="58"/>
    </location>
</feature>
<proteinExistence type="predicted"/>
<sequence>MVEPPPTLPGAECADAAMGDLRRQMRGAVPRRRPPWTPSPDPRSKPRQPLHSGLTSTFHDRITSTELGLRSSLAIGLIWT</sequence>
<gene>
    <name evidence="2" type="ORF">M6B38_148940</name>
</gene>
<evidence type="ECO:0000313" key="3">
    <source>
        <dbReference type="Proteomes" id="UP001140949"/>
    </source>
</evidence>
<reference evidence="2" key="2">
    <citation type="submission" date="2023-04" db="EMBL/GenBank/DDBJ databases">
        <authorList>
            <person name="Bruccoleri R.E."/>
            <person name="Oakeley E.J."/>
            <person name="Faust A.-M."/>
            <person name="Dessus-Babus S."/>
            <person name="Altorfer M."/>
            <person name="Burckhardt D."/>
            <person name="Oertli M."/>
            <person name="Naumann U."/>
            <person name="Petersen F."/>
            <person name="Wong J."/>
        </authorList>
    </citation>
    <scope>NUCLEOTIDE SEQUENCE</scope>
    <source>
        <strain evidence="2">GSM-AAB239-AS_SAM_17_03QT</strain>
        <tissue evidence="2">Leaf</tissue>
    </source>
</reference>
<dbReference type="AlphaFoldDB" id="A0AAX6F6Y6"/>
<organism evidence="2 3">
    <name type="scientific">Iris pallida</name>
    <name type="common">Sweet iris</name>
    <dbReference type="NCBI Taxonomy" id="29817"/>
    <lineage>
        <taxon>Eukaryota</taxon>
        <taxon>Viridiplantae</taxon>
        <taxon>Streptophyta</taxon>
        <taxon>Embryophyta</taxon>
        <taxon>Tracheophyta</taxon>
        <taxon>Spermatophyta</taxon>
        <taxon>Magnoliopsida</taxon>
        <taxon>Liliopsida</taxon>
        <taxon>Asparagales</taxon>
        <taxon>Iridaceae</taxon>
        <taxon>Iridoideae</taxon>
        <taxon>Irideae</taxon>
        <taxon>Iris</taxon>
    </lineage>
</organism>
<dbReference type="Proteomes" id="UP001140949">
    <property type="component" value="Unassembled WGS sequence"/>
</dbReference>
<evidence type="ECO:0000256" key="1">
    <source>
        <dbReference type="SAM" id="MobiDB-lite"/>
    </source>
</evidence>
<accession>A0AAX6F6Y6</accession>
<reference evidence="2" key="1">
    <citation type="journal article" date="2023" name="GigaByte">
        <title>Genome assembly of the bearded iris, Iris pallida Lam.</title>
        <authorList>
            <person name="Bruccoleri R.E."/>
            <person name="Oakeley E.J."/>
            <person name="Faust A.M.E."/>
            <person name="Altorfer M."/>
            <person name="Dessus-Babus S."/>
            <person name="Burckhardt D."/>
            <person name="Oertli M."/>
            <person name="Naumann U."/>
            <person name="Petersen F."/>
            <person name="Wong J."/>
        </authorList>
    </citation>
    <scope>NUCLEOTIDE SEQUENCE</scope>
    <source>
        <strain evidence="2">GSM-AAB239-AS_SAM_17_03QT</strain>
    </source>
</reference>
<dbReference type="EMBL" id="JANAVB010031219">
    <property type="protein sequence ID" value="KAJ6812217.1"/>
    <property type="molecule type" value="Genomic_DNA"/>
</dbReference>
<protein>
    <submittedName>
        <fullName evidence="2">Serine/arginine repetitive matrix protein 1-like</fullName>
    </submittedName>
</protein>
<evidence type="ECO:0000313" key="2">
    <source>
        <dbReference type="EMBL" id="KAJ6812217.1"/>
    </source>
</evidence>
<keyword evidence="3" id="KW-1185">Reference proteome</keyword>
<comment type="caution">
    <text evidence="2">The sequence shown here is derived from an EMBL/GenBank/DDBJ whole genome shotgun (WGS) entry which is preliminary data.</text>
</comment>